<dbReference type="InterPro" id="IPR017438">
    <property type="entry name" value="ATP-NAD_kinase_N"/>
</dbReference>
<accession>A0ABX2G2D1</accession>
<feature type="domain" description="DAGKc" evidence="1">
    <location>
        <begin position="1"/>
        <end position="129"/>
    </location>
</feature>
<dbReference type="Pfam" id="PF00781">
    <property type="entry name" value="DAGK_cat"/>
    <property type="match status" value="1"/>
</dbReference>
<dbReference type="EMBL" id="JABSNM010000008">
    <property type="protein sequence ID" value="NRT56456.1"/>
    <property type="molecule type" value="Genomic_DNA"/>
</dbReference>
<dbReference type="InterPro" id="IPR016064">
    <property type="entry name" value="NAD/diacylglycerol_kinase_sf"/>
</dbReference>
<sequence>MAPPAVVLLNPLAAQGRAGELRRPVGDWLARHAPGVPLLSAPSVTEARALLTILAPRTRIALIGGDGTLHAMLPALLKGGLRVGLVPGGQANRIGQGLHLDTLGWTRALMHALHAPTAPVDIGLLETDATMLHFAGLVRLEAPRPLVLWINQRRLALRPPTTRLRICNLPPPIADGDPPERVLPVLADDQLMHVLCDPPRPAWRRLFGPDRRPPARPASSVRVECELPMQLQVDGEMLLPSRSARVDVLPGALEMTGSHVPVLDPHRLADTSW</sequence>
<dbReference type="SUPFAM" id="SSF111331">
    <property type="entry name" value="NAD kinase/diacylglycerol kinase-like"/>
    <property type="match status" value="1"/>
</dbReference>
<proteinExistence type="predicted"/>
<dbReference type="PROSITE" id="PS50146">
    <property type="entry name" value="DAGK"/>
    <property type="match status" value="1"/>
</dbReference>
<dbReference type="Gene3D" id="3.40.50.10330">
    <property type="entry name" value="Probable inorganic polyphosphate/atp-NAD kinase, domain 1"/>
    <property type="match status" value="1"/>
</dbReference>
<keyword evidence="3" id="KW-1185">Reference proteome</keyword>
<gene>
    <name evidence="2" type="ORF">HNQ01_002199</name>
</gene>
<reference evidence="2 3" key="1">
    <citation type="submission" date="2020-05" db="EMBL/GenBank/DDBJ databases">
        <title>Genomic Encyclopedia of Type Strains, Phase IV (KMG-V): Genome sequencing to study the core and pangenomes of soil and plant-associated prokaryotes.</title>
        <authorList>
            <person name="Whitman W."/>
        </authorList>
    </citation>
    <scope>NUCLEOTIDE SEQUENCE [LARGE SCALE GENOMIC DNA]</scope>
    <source>
        <strain evidence="2 3">C29</strain>
    </source>
</reference>
<evidence type="ECO:0000313" key="3">
    <source>
        <dbReference type="Proteomes" id="UP001516061"/>
    </source>
</evidence>
<dbReference type="RefSeq" id="WP_173805468.1">
    <property type="nucleotide sequence ID" value="NZ_JABSNM010000008.1"/>
</dbReference>
<evidence type="ECO:0000259" key="1">
    <source>
        <dbReference type="PROSITE" id="PS50146"/>
    </source>
</evidence>
<comment type="caution">
    <text evidence="2">The sequence shown here is derived from an EMBL/GenBank/DDBJ whole genome shotgun (WGS) entry which is preliminary data.</text>
</comment>
<name>A0ABX2G2D1_9BURK</name>
<dbReference type="InterPro" id="IPR001206">
    <property type="entry name" value="Diacylglycerol_kinase_cat_dom"/>
</dbReference>
<organism evidence="2 3">
    <name type="scientific">Sphaerotilus uruguayifluvii</name>
    <dbReference type="NCBI Taxonomy" id="2735897"/>
    <lineage>
        <taxon>Bacteria</taxon>
        <taxon>Pseudomonadati</taxon>
        <taxon>Pseudomonadota</taxon>
        <taxon>Betaproteobacteria</taxon>
        <taxon>Burkholderiales</taxon>
        <taxon>Sphaerotilaceae</taxon>
        <taxon>Sphaerotilus</taxon>
    </lineage>
</organism>
<protein>
    <recommendedName>
        <fullName evidence="1">DAGKc domain-containing protein</fullName>
    </recommendedName>
</protein>
<dbReference type="Proteomes" id="UP001516061">
    <property type="component" value="Unassembled WGS sequence"/>
</dbReference>
<evidence type="ECO:0000313" key="2">
    <source>
        <dbReference type="EMBL" id="NRT56456.1"/>
    </source>
</evidence>